<dbReference type="GO" id="GO:0019288">
    <property type="term" value="P:isopentenyl diphosphate biosynthetic process, methylerythritol 4-phosphate pathway"/>
    <property type="evidence" value="ECO:0007669"/>
    <property type="project" value="UniProtKB-UniPathway"/>
</dbReference>
<dbReference type="InterPro" id="IPR036571">
    <property type="entry name" value="MECDP_synthase_sf"/>
</dbReference>
<evidence type="ECO:0000256" key="1">
    <source>
        <dbReference type="ARBA" id="ARBA00000200"/>
    </source>
</evidence>
<dbReference type="STRING" id="7395.A0A1A9UKK0"/>
<dbReference type="UniPathway" id="UPA00056">
    <property type="reaction ID" value="UER00095"/>
</dbReference>
<sequence length="156" mass="17102">MRIGHGFDVHKFGVNSKPFILGGIHIPYSQGVLSHSDGDVIMHSVIDSLLGACALGDIATEEKIINITLIVIDNADICNIILLIVQINNAILPEINMLDKNDKFRLVFKLYIEQKKNTIVVPDNAMSIAFIIGAIAYPINPVKANVAKIPDFLLDK</sequence>
<comment type="cofactor">
    <cofactor evidence="2">
        <name>a divalent metal cation</name>
        <dbReference type="ChEBI" id="CHEBI:60240"/>
    </cofactor>
</comment>
<dbReference type="Pfam" id="PF02542">
    <property type="entry name" value="YgbB"/>
    <property type="match status" value="1"/>
</dbReference>
<organism evidence="9 10">
    <name type="scientific">Glossina austeni</name>
    <name type="common">Savannah tsetse fly</name>
    <dbReference type="NCBI Taxonomy" id="7395"/>
    <lineage>
        <taxon>Eukaryota</taxon>
        <taxon>Metazoa</taxon>
        <taxon>Ecdysozoa</taxon>
        <taxon>Arthropoda</taxon>
        <taxon>Hexapoda</taxon>
        <taxon>Insecta</taxon>
        <taxon>Pterygota</taxon>
        <taxon>Neoptera</taxon>
        <taxon>Endopterygota</taxon>
        <taxon>Diptera</taxon>
        <taxon>Brachycera</taxon>
        <taxon>Muscomorpha</taxon>
        <taxon>Hippoboscoidea</taxon>
        <taxon>Glossinidae</taxon>
        <taxon>Glossina</taxon>
    </lineage>
</organism>
<evidence type="ECO:0000313" key="10">
    <source>
        <dbReference type="Proteomes" id="UP000078200"/>
    </source>
</evidence>
<protein>
    <recommendedName>
        <fullName evidence="4">2-C-methyl-D-erythritol 2,4-cyclodiphosphate synthase</fullName>
        <ecNumber evidence="4">4.6.1.12</ecNumber>
    </recommendedName>
</protein>
<keyword evidence="6" id="KW-0414">Isoprene biosynthesis</keyword>
<dbReference type="InterPro" id="IPR020555">
    <property type="entry name" value="MECDP_synthase_CS"/>
</dbReference>
<keyword evidence="10" id="KW-1185">Reference proteome</keyword>
<dbReference type="VEuPathDB" id="VectorBase:GAUT007592"/>
<dbReference type="GO" id="GO:0016114">
    <property type="term" value="P:terpenoid biosynthetic process"/>
    <property type="evidence" value="ECO:0007669"/>
    <property type="project" value="InterPro"/>
</dbReference>
<keyword evidence="5" id="KW-0479">Metal-binding</keyword>
<dbReference type="GO" id="GO:0008685">
    <property type="term" value="F:2-C-methyl-D-erythritol 2,4-cyclodiphosphate synthase activity"/>
    <property type="evidence" value="ECO:0007669"/>
    <property type="project" value="UniProtKB-EC"/>
</dbReference>
<comment type="catalytic activity">
    <reaction evidence="1">
        <text>4-CDP-2-C-methyl-D-erythritol 2-phosphate = 2-C-methyl-D-erythritol 2,4-cyclic diphosphate + CMP</text>
        <dbReference type="Rhea" id="RHEA:23864"/>
        <dbReference type="ChEBI" id="CHEBI:57919"/>
        <dbReference type="ChEBI" id="CHEBI:58483"/>
        <dbReference type="ChEBI" id="CHEBI:60377"/>
        <dbReference type="EC" id="4.6.1.12"/>
    </reaction>
</comment>
<dbReference type="GO" id="GO:0046872">
    <property type="term" value="F:metal ion binding"/>
    <property type="evidence" value="ECO:0007669"/>
    <property type="project" value="UniProtKB-KW"/>
</dbReference>
<name>A0A1A9UKK0_GLOAU</name>
<proteinExistence type="predicted"/>
<evidence type="ECO:0000256" key="5">
    <source>
        <dbReference type="ARBA" id="ARBA00022723"/>
    </source>
</evidence>
<keyword evidence="7" id="KW-0456">Lyase</keyword>
<evidence type="ECO:0000256" key="6">
    <source>
        <dbReference type="ARBA" id="ARBA00023229"/>
    </source>
</evidence>
<dbReference type="AlphaFoldDB" id="A0A1A9UKK0"/>
<dbReference type="InterPro" id="IPR003526">
    <property type="entry name" value="MECDP_synthase"/>
</dbReference>
<dbReference type="PANTHER" id="PTHR43181">
    <property type="entry name" value="2-C-METHYL-D-ERYTHRITOL 2,4-CYCLODIPHOSPHATE SYNTHASE, CHLOROPLASTIC"/>
    <property type="match status" value="1"/>
</dbReference>
<accession>A0A1A9UKK0</accession>
<dbReference type="PANTHER" id="PTHR43181:SF1">
    <property type="entry name" value="2-C-METHYL-D-ERYTHRITOL 2,4-CYCLODIPHOSPHATE SYNTHASE, CHLOROPLASTIC"/>
    <property type="match status" value="1"/>
</dbReference>
<evidence type="ECO:0000313" key="9">
    <source>
        <dbReference type="EnsemblMetazoa" id="GAUT007592-PA"/>
    </source>
</evidence>
<dbReference type="EnsemblMetazoa" id="GAUT007592-RA">
    <property type="protein sequence ID" value="GAUT007592-PA"/>
    <property type="gene ID" value="GAUT007592"/>
</dbReference>
<dbReference type="Proteomes" id="UP000078200">
    <property type="component" value="Unassembled WGS sequence"/>
</dbReference>
<feature type="domain" description="2-C-methyl-D-erythritol 2,4-cyclodiphosphate synthase" evidence="8">
    <location>
        <begin position="1"/>
        <end position="60"/>
    </location>
</feature>
<dbReference type="Gene3D" id="3.30.1330.50">
    <property type="entry name" value="2-C-methyl-D-erythritol 2,4-cyclodiphosphate synthase"/>
    <property type="match status" value="1"/>
</dbReference>
<evidence type="ECO:0000256" key="7">
    <source>
        <dbReference type="ARBA" id="ARBA00023239"/>
    </source>
</evidence>
<evidence type="ECO:0000256" key="4">
    <source>
        <dbReference type="ARBA" id="ARBA00012579"/>
    </source>
</evidence>
<dbReference type="PROSITE" id="PS01350">
    <property type="entry name" value="ISPF"/>
    <property type="match status" value="1"/>
</dbReference>
<evidence type="ECO:0000256" key="2">
    <source>
        <dbReference type="ARBA" id="ARBA00001968"/>
    </source>
</evidence>
<evidence type="ECO:0000256" key="3">
    <source>
        <dbReference type="ARBA" id="ARBA00004709"/>
    </source>
</evidence>
<reference evidence="9" key="1">
    <citation type="submission" date="2020-05" db="UniProtKB">
        <authorList>
            <consortium name="EnsemblMetazoa"/>
        </authorList>
    </citation>
    <scope>IDENTIFICATION</scope>
    <source>
        <strain evidence="9">TTRI</strain>
    </source>
</reference>
<comment type="pathway">
    <text evidence="3">Isoprenoid biosynthesis; isopentenyl diphosphate biosynthesis via DXP pathway; isopentenyl diphosphate from 1-deoxy-D-xylulose 5-phosphate: step 4/6.</text>
</comment>
<dbReference type="EC" id="4.6.1.12" evidence="4"/>
<dbReference type="SUPFAM" id="SSF69765">
    <property type="entry name" value="IpsF-like"/>
    <property type="match status" value="1"/>
</dbReference>
<evidence type="ECO:0000259" key="8">
    <source>
        <dbReference type="Pfam" id="PF02542"/>
    </source>
</evidence>